<keyword evidence="1 2" id="KW-0472">Membrane</keyword>
<keyword evidence="1" id="KW-1134">Transmembrane beta strand</keyword>
<dbReference type="Gene3D" id="2.170.130.10">
    <property type="entry name" value="TonB-dependent receptor, plug domain"/>
    <property type="match status" value="1"/>
</dbReference>
<name>K5CIQ0_9BACE</name>
<dbReference type="Proteomes" id="UP000007995">
    <property type="component" value="Unassembled WGS sequence"/>
</dbReference>
<evidence type="ECO:0000313" key="4">
    <source>
        <dbReference type="EMBL" id="EKJ89195.1"/>
    </source>
</evidence>
<feature type="domain" description="TonB-dependent receptor plug" evidence="3">
    <location>
        <begin position="223"/>
        <end position="338"/>
    </location>
</feature>
<dbReference type="Pfam" id="PF13715">
    <property type="entry name" value="CarbopepD_reg_2"/>
    <property type="match status" value="1"/>
</dbReference>
<dbReference type="HOGENOM" id="CLU_004317_1_0_10"/>
<evidence type="ECO:0000256" key="2">
    <source>
        <dbReference type="SAM" id="Phobius"/>
    </source>
</evidence>
<dbReference type="InterPro" id="IPR012910">
    <property type="entry name" value="Plug_dom"/>
</dbReference>
<dbReference type="OrthoDB" id="721000at2"/>
<accession>K5CIQ0</accession>
<dbReference type="Gene3D" id="3.55.50.30">
    <property type="match status" value="1"/>
</dbReference>
<dbReference type="RefSeq" id="WP_007767148.1">
    <property type="nucleotide sequence ID" value="NZ_AKBZ01000006.1"/>
</dbReference>
<gene>
    <name evidence="4" type="ORF">HMPREF1057_03948</name>
</gene>
<sequence length="1146" mass="128674">MEKNYLSHHFPTGKWQKQLFVTNLIIGLLLCVTARLYANDEPLQWQKLTVKYQSASILSILEDLKAKTGCTFVYKKNDIPEDTKVTATFRGATLDEILKKILIPKGFEYSIQGRMVAIKRKAGAQQRKPRETITLTGRVTDDTGDPLPGVSVVINQTTRGVATDQHGRYEIMVKSDDVLKFSFIGFKDQTIPVEGKSTLNVALKSSAQNIDEVTVVAYGEQKKESIVGAITTINPGALKTSNSDLTASFVGRIPGMIGYLKGGMPGALTEADMQTAFNIRGVTSFGNNSNTTPLILLDGVEVSVLELSRIDPEDIETFSVMKDASATAMYGARGANGVILVNSKKGEEGSVYTTARYEMVASMPTRKIDVVDPITYMKAYNEALLTRDPLAQPKYTAERINNTDTGRYPSWVYPATDWYKQLFKDVSINHRAGLSVRGGSKIIQYYASLGLDMDQGMLKTDKLNQFDVNIKNNVTTLRINLNIDMTPSSKLTINSSSSLDDYHGPLTSVQGAYGMAFNASPVDYAPVYPADANSNWPHIHFGYEDVNSNNPYASIQQGYQETTRFATSNKLEYIQNLSRFVKGLEFRANVSYYKQSYEMLPFLVKPYKYALIDYNQQTGAHTLELLEEGKNDLKMDNQSKTVYGSTQLAGEFRVLYNGLWGDHNITYTGLFNIQQQASSAANDLFSAIKHRNMGTSMRLSYGFKERYYLEGSFGYNGSERFAKDNRFGFFPAVGGAWIISKEPFMKSTSNWLSYLKLRLSYGKVGNDGIGTGDISTYGNVGRYLYLENITQNQNNNYIIQSYANPTIQWEIAEQANWGLEFALFNGLVDCTVDAYQEIRHNILSQRVVIPASMGLGLYPYANIGKGRSRGVDFSGKIQHSFSNDFYFILNGTFTYSKATYLELEEGADKPEWQKRVGHDVSQQIGYIAEGLFQSQDEIDRSPKQEGDVMPGDIKYRDVNGDGKISVDDAVYIGYPTTPRLVYGFSAFVYWKRLEFSCAFQGSGQRSLFMNPASLSPFYGDHALLTEIWNDHWTPENMKSNPFWPRLSTSSITTHNMEEAGYGQEIQRYSTYFMRPVKFLRCQQLMLAYSLPTKTVRKLGLQRIKPYISIDNPFILSSFKLWDVELGSNGFNYPIQRTFSVGLNVSF</sequence>
<keyword evidence="1" id="KW-0813">Transport</keyword>
<dbReference type="NCBIfam" id="TIGR04057">
    <property type="entry name" value="SusC_RagA_signa"/>
    <property type="match status" value="1"/>
</dbReference>
<organism evidence="4 5">
    <name type="scientific">Bacteroides finegoldii CL09T03C10</name>
    <dbReference type="NCBI Taxonomy" id="997888"/>
    <lineage>
        <taxon>Bacteria</taxon>
        <taxon>Pseudomonadati</taxon>
        <taxon>Bacteroidota</taxon>
        <taxon>Bacteroidia</taxon>
        <taxon>Bacteroidales</taxon>
        <taxon>Bacteroidaceae</taxon>
        <taxon>Bacteroides</taxon>
    </lineage>
</organism>
<dbReference type="Pfam" id="PF07715">
    <property type="entry name" value="Plug"/>
    <property type="match status" value="1"/>
</dbReference>
<comment type="caution">
    <text evidence="4">The sequence shown here is derived from an EMBL/GenBank/DDBJ whole genome shotgun (WGS) entry which is preliminary data.</text>
</comment>
<keyword evidence="1" id="KW-0998">Cell outer membrane</keyword>
<keyword evidence="2" id="KW-1133">Transmembrane helix</keyword>
<dbReference type="AlphaFoldDB" id="K5CIQ0"/>
<dbReference type="NCBIfam" id="TIGR04056">
    <property type="entry name" value="OMP_RagA_SusC"/>
    <property type="match status" value="1"/>
</dbReference>
<dbReference type="Gene3D" id="2.60.40.1120">
    <property type="entry name" value="Carboxypeptidase-like, regulatory domain"/>
    <property type="match status" value="1"/>
</dbReference>
<evidence type="ECO:0000256" key="1">
    <source>
        <dbReference type="PROSITE-ProRule" id="PRU01360"/>
    </source>
</evidence>
<dbReference type="InterPro" id="IPR037066">
    <property type="entry name" value="Plug_dom_sf"/>
</dbReference>
<dbReference type="GO" id="GO:0009279">
    <property type="term" value="C:cell outer membrane"/>
    <property type="evidence" value="ECO:0007669"/>
    <property type="project" value="UniProtKB-SubCell"/>
</dbReference>
<dbReference type="SUPFAM" id="SSF49464">
    <property type="entry name" value="Carboxypeptidase regulatory domain-like"/>
    <property type="match status" value="1"/>
</dbReference>
<evidence type="ECO:0000259" key="3">
    <source>
        <dbReference type="Pfam" id="PF07715"/>
    </source>
</evidence>
<feature type="transmembrane region" description="Helical" evidence="2">
    <location>
        <begin position="20"/>
        <end position="38"/>
    </location>
</feature>
<dbReference type="SUPFAM" id="SSF56935">
    <property type="entry name" value="Porins"/>
    <property type="match status" value="1"/>
</dbReference>
<protein>
    <submittedName>
        <fullName evidence="4">SusC/RagA family TonB-linked outer membrane protein</fullName>
    </submittedName>
</protein>
<keyword evidence="1 2" id="KW-0812">Transmembrane</keyword>
<comment type="similarity">
    <text evidence="1">Belongs to the TonB-dependent receptor family.</text>
</comment>
<dbReference type="InterPro" id="IPR023996">
    <property type="entry name" value="TonB-dep_OMP_SusC/RagA"/>
</dbReference>
<dbReference type="PROSITE" id="PS52016">
    <property type="entry name" value="TONB_DEPENDENT_REC_3"/>
    <property type="match status" value="1"/>
</dbReference>
<dbReference type="InterPro" id="IPR008969">
    <property type="entry name" value="CarboxyPept-like_regulatory"/>
</dbReference>
<dbReference type="EMBL" id="AGXW01000014">
    <property type="protein sequence ID" value="EKJ89195.1"/>
    <property type="molecule type" value="Genomic_DNA"/>
</dbReference>
<dbReference type="InterPro" id="IPR023997">
    <property type="entry name" value="TonB-dep_OMP_SusC/RagA_CS"/>
</dbReference>
<evidence type="ECO:0000313" key="5">
    <source>
        <dbReference type="Proteomes" id="UP000007995"/>
    </source>
</evidence>
<proteinExistence type="inferred from homology"/>
<dbReference type="FunFam" id="2.170.130.10:FF:000003">
    <property type="entry name" value="SusC/RagA family TonB-linked outer membrane protein"/>
    <property type="match status" value="1"/>
</dbReference>
<dbReference type="InterPro" id="IPR039426">
    <property type="entry name" value="TonB-dep_rcpt-like"/>
</dbReference>
<reference evidence="4 5" key="1">
    <citation type="submission" date="2012-02" db="EMBL/GenBank/DDBJ databases">
        <title>The Genome Sequence of Bacteroides finegoldii CL09T03C10.</title>
        <authorList>
            <consortium name="The Broad Institute Genome Sequencing Platform"/>
            <person name="Earl A."/>
            <person name="Ward D."/>
            <person name="Feldgarden M."/>
            <person name="Gevers D."/>
            <person name="Zitomersky N.L."/>
            <person name="Coyne M.J."/>
            <person name="Comstock L.E."/>
            <person name="Young S.K."/>
            <person name="Zeng Q."/>
            <person name="Gargeya S."/>
            <person name="Fitzgerald M."/>
            <person name="Haas B."/>
            <person name="Abouelleil A."/>
            <person name="Alvarado L."/>
            <person name="Arachchi H.M."/>
            <person name="Berlin A."/>
            <person name="Chapman S.B."/>
            <person name="Gearin G."/>
            <person name="Goldberg J."/>
            <person name="Griggs A."/>
            <person name="Gujja S."/>
            <person name="Hansen M."/>
            <person name="Heiman D."/>
            <person name="Howarth C."/>
            <person name="Larimer J."/>
            <person name="Lui A."/>
            <person name="MacDonald P.J.P."/>
            <person name="McCowen C."/>
            <person name="Montmayeur A."/>
            <person name="Murphy C."/>
            <person name="Neiman D."/>
            <person name="Pearson M."/>
            <person name="Priest M."/>
            <person name="Roberts A."/>
            <person name="Saif S."/>
            <person name="Shea T."/>
            <person name="Sisk P."/>
            <person name="Stolte C."/>
            <person name="Sykes S."/>
            <person name="Wortman J."/>
            <person name="Nusbaum C."/>
            <person name="Birren B."/>
        </authorList>
    </citation>
    <scope>NUCLEOTIDE SEQUENCE [LARGE SCALE GENOMIC DNA]</scope>
    <source>
        <strain evidence="4 5">CL09T03C10</strain>
    </source>
</reference>
<comment type="subcellular location">
    <subcellularLocation>
        <location evidence="1">Cell outer membrane</location>
        <topology evidence="1">Multi-pass membrane protein</topology>
    </subcellularLocation>
</comment>